<keyword evidence="2" id="KW-0812">Transmembrane</keyword>
<evidence type="ECO:0000256" key="2">
    <source>
        <dbReference type="SAM" id="Phobius"/>
    </source>
</evidence>
<feature type="compositionally biased region" description="Acidic residues" evidence="1">
    <location>
        <begin position="184"/>
        <end position="196"/>
    </location>
</feature>
<keyword evidence="4" id="KW-1185">Reference proteome</keyword>
<feature type="compositionally biased region" description="Basic and acidic residues" evidence="1">
    <location>
        <begin position="325"/>
        <end position="334"/>
    </location>
</feature>
<dbReference type="EMBL" id="CP061539">
    <property type="protein sequence ID" value="QNV38702.1"/>
    <property type="molecule type" value="Genomic_DNA"/>
</dbReference>
<evidence type="ECO:0000313" key="4">
    <source>
        <dbReference type="Proteomes" id="UP000516404"/>
    </source>
</evidence>
<feature type="compositionally biased region" description="Low complexity" evidence="1">
    <location>
        <begin position="369"/>
        <end position="384"/>
    </location>
</feature>
<evidence type="ECO:0000256" key="1">
    <source>
        <dbReference type="SAM" id="MobiDB-lite"/>
    </source>
</evidence>
<dbReference type="Proteomes" id="UP000516404">
    <property type="component" value="Chromosome"/>
</dbReference>
<keyword evidence="2" id="KW-1133">Transmembrane helix</keyword>
<gene>
    <name evidence="3" type="ORF">IDM49_05530</name>
</gene>
<accession>A0A7H2BGA6</accession>
<organism evidence="3 4">
    <name type="scientific">Rothia terrae</name>
    <dbReference type="NCBI Taxonomy" id="396015"/>
    <lineage>
        <taxon>Bacteria</taxon>
        <taxon>Bacillati</taxon>
        <taxon>Actinomycetota</taxon>
        <taxon>Actinomycetes</taxon>
        <taxon>Micrococcales</taxon>
        <taxon>Micrococcaceae</taxon>
        <taxon>Rothia</taxon>
    </lineage>
</organism>
<feature type="region of interest" description="Disordered" evidence="1">
    <location>
        <begin position="1"/>
        <end position="42"/>
    </location>
</feature>
<feature type="region of interest" description="Disordered" evidence="1">
    <location>
        <begin position="270"/>
        <end position="335"/>
    </location>
</feature>
<evidence type="ECO:0008006" key="5">
    <source>
        <dbReference type="Google" id="ProtNLM"/>
    </source>
</evidence>
<feature type="region of interest" description="Disordered" evidence="1">
    <location>
        <begin position="100"/>
        <end position="130"/>
    </location>
</feature>
<reference evidence="3 4" key="1">
    <citation type="submission" date="2020-09" db="EMBL/GenBank/DDBJ databases">
        <title>Investigation of environmental microbes.</title>
        <authorList>
            <person name="Ou Y."/>
            <person name="Kang Q."/>
        </authorList>
    </citation>
    <scope>NUCLEOTIDE SEQUENCE [LARGE SCALE GENOMIC DNA]</scope>
    <source>
        <strain evidence="3 4">KJZ-14</strain>
    </source>
</reference>
<protein>
    <recommendedName>
        <fullName evidence="5">Sulfite reductase subunit alpha</fullName>
    </recommendedName>
</protein>
<dbReference type="RefSeq" id="WP_190725299.1">
    <property type="nucleotide sequence ID" value="NZ_CP061539.1"/>
</dbReference>
<feature type="compositionally biased region" description="Polar residues" evidence="1">
    <location>
        <begin position="353"/>
        <end position="367"/>
    </location>
</feature>
<feature type="region of interest" description="Disordered" evidence="1">
    <location>
        <begin position="182"/>
        <end position="243"/>
    </location>
</feature>
<proteinExistence type="predicted"/>
<feature type="region of interest" description="Disordered" evidence="1">
    <location>
        <begin position="353"/>
        <end position="384"/>
    </location>
</feature>
<dbReference type="GeneID" id="96623689"/>
<evidence type="ECO:0000313" key="3">
    <source>
        <dbReference type="EMBL" id="QNV38702.1"/>
    </source>
</evidence>
<feature type="transmembrane region" description="Helical" evidence="2">
    <location>
        <begin position="392"/>
        <end position="412"/>
    </location>
</feature>
<feature type="compositionally biased region" description="Basic and acidic residues" evidence="1">
    <location>
        <begin position="270"/>
        <end position="284"/>
    </location>
</feature>
<feature type="compositionally biased region" description="Acidic residues" evidence="1">
    <location>
        <begin position="223"/>
        <end position="236"/>
    </location>
</feature>
<feature type="compositionally biased region" description="Acidic residues" evidence="1">
    <location>
        <begin position="308"/>
        <end position="319"/>
    </location>
</feature>
<keyword evidence="2" id="KW-0472">Membrane</keyword>
<dbReference type="KEGG" id="rter:IDM49_05530"/>
<feature type="compositionally biased region" description="Polar residues" evidence="1">
    <location>
        <begin position="100"/>
        <end position="127"/>
    </location>
</feature>
<dbReference type="AlphaFoldDB" id="A0A7H2BGA6"/>
<sequence length="415" mass="44314">MTENKDQNTSYDESEAYLYEPFTTEDDIVVPPPTRPMGPRRLTRYRTDAAEYLRALKNGEQLPDEPVAYMGALEDDESVNAESAAAHQRLSALAAQGSIESAASDESTLNKVQGNGTAKSTVAQSDPTLVGLDDSSLVFDDEVETGPAAVDADDQVHETEVVVSDPLTQHDGEDASAEIISPLESDELVDAGEPEDFSAAASEPAVDEGVHETEVVEVTDSALSDEEQDAPVEEYTPETVSALSAQGLDLTPVASEFSEFTDDELLGEDAQGREDAPIQEHDSFEDVDVDSTAVGDSQEFEDLRGEESYEATEPQDDQDAAASSERSEVVHEEAVAQSQFDVAQIGSLASGAKENQQLADESATPSGYVQDSTDVASSDSSTTAAQKSTSAVWLPLVLIIMALIIFGTYFFMNNG</sequence>
<name>A0A7H2BGA6_9MICC</name>